<dbReference type="KEGG" id="aay:WYH_00924"/>
<dbReference type="STRING" id="1267766.WYH_00924"/>
<evidence type="ECO:0000313" key="1">
    <source>
        <dbReference type="EMBL" id="AKH41972.1"/>
    </source>
</evidence>
<protein>
    <submittedName>
        <fullName evidence="1">Uncharacterized protein</fullName>
    </submittedName>
</protein>
<dbReference type="Proteomes" id="UP000034392">
    <property type="component" value="Chromosome"/>
</dbReference>
<proteinExistence type="predicted"/>
<dbReference type="InterPro" id="IPR006311">
    <property type="entry name" value="TAT_signal"/>
</dbReference>
<gene>
    <name evidence="1" type="ORF">WYH_00924</name>
</gene>
<keyword evidence="2" id="KW-1185">Reference proteome</keyword>
<reference evidence="1" key="1">
    <citation type="submission" date="2015-05" db="EMBL/GenBank/DDBJ databases">
        <title>The complete genome of Altererythrobacter atlanticus strain 26DY36.</title>
        <authorList>
            <person name="Wu Y.-H."/>
            <person name="Cheng H."/>
            <person name="Wu X.-W."/>
        </authorList>
    </citation>
    <scope>NUCLEOTIDE SEQUENCE [LARGE SCALE GENOMIC DNA]</scope>
    <source>
        <strain evidence="1">26DY36</strain>
    </source>
</reference>
<dbReference type="EMBL" id="CP011452">
    <property type="protein sequence ID" value="AKH41972.1"/>
    <property type="molecule type" value="Genomic_DNA"/>
</dbReference>
<organism evidence="1 2">
    <name type="scientific">Croceibacterium atlanticum</name>
    <dbReference type="NCBI Taxonomy" id="1267766"/>
    <lineage>
        <taxon>Bacteria</taxon>
        <taxon>Pseudomonadati</taxon>
        <taxon>Pseudomonadota</taxon>
        <taxon>Alphaproteobacteria</taxon>
        <taxon>Sphingomonadales</taxon>
        <taxon>Erythrobacteraceae</taxon>
        <taxon>Croceibacterium</taxon>
    </lineage>
</organism>
<accession>A0A0F7KRW4</accession>
<dbReference type="OrthoDB" id="7433134at2"/>
<name>A0A0F7KRW4_9SPHN</name>
<evidence type="ECO:0000313" key="2">
    <source>
        <dbReference type="Proteomes" id="UP000034392"/>
    </source>
</evidence>
<dbReference type="PROSITE" id="PS51318">
    <property type="entry name" value="TAT"/>
    <property type="match status" value="1"/>
</dbReference>
<sequence>MSKDRISTDRRAFLKTGALIATPIAAVTPVAALADDGTRARLARMEDERAIGQIHRAALRSLNASGDCGRFAACADAIRIDPHMRAITEDQAAEPELTIAEDGLKARYRSTCQVEVETEFTGHSTLERMARFQGQGFHRHVERKRLEADYVKKAEGWQIASLRLA</sequence>
<dbReference type="RefSeq" id="WP_046902890.1">
    <property type="nucleotide sequence ID" value="NZ_CP011452.2"/>
</dbReference>
<dbReference type="PATRIC" id="fig|1267766.3.peg.929"/>
<dbReference type="AlphaFoldDB" id="A0A0F7KRW4"/>